<gene>
    <name evidence="1" type="ORF">DFH08DRAFT_1050096</name>
</gene>
<keyword evidence="2" id="KW-1185">Reference proteome</keyword>
<dbReference type="AlphaFoldDB" id="A0AAD6Z6R2"/>
<proteinExistence type="predicted"/>
<protein>
    <submittedName>
        <fullName evidence="1">Uncharacterized protein</fullName>
    </submittedName>
</protein>
<name>A0AAD6Z6R2_9AGAR</name>
<reference evidence="1" key="1">
    <citation type="submission" date="2023-03" db="EMBL/GenBank/DDBJ databases">
        <title>Massive genome expansion in bonnet fungi (Mycena s.s.) driven by repeated elements and novel gene families across ecological guilds.</title>
        <authorList>
            <consortium name="Lawrence Berkeley National Laboratory"/>
            <person name="Harder C.B."/>
            <person name="Miyauchi S."/>
            <person name="Viragh M."/>
            <person name="Kuo A."/>
            <person name="Thoen E."/>
            <person name="Andreopoulos B."/>
            <person name="Lu D."/>
            <person name="Skrede I."/>
            <person name="Drula E."/>
            <person name="Henrissat B."/>
            <person name="Morin E."/>
            <person name="Kohler A."/>
            <person name="Barry K."/>
            <person name="LaButti K."/>
            <person name="Morin E."/>
            <person name="Salamov A."/>
            <person name="Lipzen A."/>
            <person name="Mereny Z."/>
            <person name="Hegedus B."/>
            <person name="Baldrian P."/>
            <person name="Stursova M."/>
            <person name="Weitz H."/>
            <person name="Taylor A."/>
            <person name="Grigoriev I.V."/>
            <person name="Nagy L.G."/>
            <person name="Martin F."/>
            <person name="Kauserud H."/>
        </authorList>
    </citation>
    <scope>NUCLEOTIDE SEQUENCE</scope>
    <source>
        <strain evidence="1">CBHHK002</strain>
    </source>
</reference>
<evidence type="ECO:0000313" key="1">
    <source>
        <dbReference type="EMBL" id="KAJ7309384.1"/>
    </source>
</evidence>
<sequence length="434" mass="46365">MDRVGIDTVHVLGNPNDGDAPAAGAELACGGCLSSEHTIAEKCDTPSHAFALSFSICPQPLTRTLARACQLPKLPIRSRAAPQHPLLVPLPDVRPPCLPEPAAHSPPPRTPLPRLCAPSRPASTSPPLALCHARPVPPPPAPASRTCLRLANASAPICCVLAPPSCLASICAALRTSVSTRLFRPAAVLTLFDDYGAVKPPASLTRRRPGAFRLPLATAPSAHIRPRLDMPMYRCNFLPYASFCPVAALRWPPSRSALPAPWAALGRPHLYRVSSLLDADPAAATSFVPRCRCVSSATAPKPPGFALLRLLPLLRCTLPRPPSHVVDVAASPLPRAYTMYGVPRLPYPRTRRLHRTLTTRRTRIYTHPALHRAILLQAATHGRPAHHISVISAAVQTASPLCPVVVAPSPSCAPLCFDFARHLVSTTLPLPSRT</sequence>
<dbReference type="EMBL" id="JARIHO010000082">
    <property type="protein sequence ID" value="KAJ7309384.1"/>
    <property type="molecule type" value="Genomic_DNA"/>
</dbReference>
<evidence type="ECO:0000313" key="2">
    <source>
        <dbReference type="Proteomes" id="UP001218218"/>
    </source>
</evidence>
<comment type="caution">
    <text evidence="1">The sequence shown here is derived from an EMBL/GenBank/DDBJ whole genome shotgun (WGS) entry which is preliminary data.</text>
</comment>
<dbReference type="Proteomes" id="UP001218218">
    <property type="component" value="Unassembled WGS sequence"/>
</dbReference>
<accession>A0AAD6Z6R2</accession>
<organism evidence="1 2">
    <name type="scientific">Mycena albidolilacea</name>
    <dbReference type="NCBI Taxonomy" id="1033008"/>
    <lineage>
        <taxon>Eukaryota</taxon>
        <taxon>Fungi</taxon>
        <taxon>Dikarya</taxon>
        <taxon>Basidiomycota</taxon>
        <taxon>Agaricomycotina</taxon>
        <taxon>Agaricomycetes</taxon>
        <taxon>Agaricomycetidae</taxon>
        <taxon>Agaricales</taxon>
        <taxon>Marasmiineae</taxon>
        <taxon>Mycenaceae</taxon>
        <taxon>Mycena</taxon>
    </lineage>
</organism>